<dbReference type="Pfam" id="PF03704">
    <property type="entry name" value="BTAD"/>
    <property type="match status" value="1"/>
</dbReference>
<dbReference type="PANTHER" id="PTHR35807:SF2">
    <property type="entry name" value="TRANSCRIPTIONAL ACTIVATOR DOMAIN"/>
    <property type="match status" value="1"/>
</dbReference>
<keyword evidence="2" id="KW-0902">Two-component regulatory system</keyword>
<name>A0ABW0R5L3_9BACL</name>
<dbReference type="Gene3D" id="1.10.10.10">
    <property type="entry name" value="Winged helix-like DNA-binding domain superfamily/Winged helix DNA-binding domain"/>
    <property type="match status" value="1"/>
</dbReference>
<evidence type="ECO:0000256" key="2">
    <source>
        <dbReference type="ARBA" id="ARBA00023012"/>
    </source>
</evidence>
<sequence length="374" mass="42777">MKAIIVDDEYLALESMTRLLQRFEVNVAGAFQDPREALKQQQSLNADVAFVDIEMPELNGLELAARMQAAQPGLQIVFVTAYEQYAIEAFELAAIDYLLKPIQLKRLDLTIKRLQARRADPTPEPEQAAAPMVCFFHHLSFQDAQGHPLTVAWRTAKARELLAYLIHSGDKTPSKEELLDRIWPDADPDKSITHLHTTVYQIRQSMKAMGIPLRLQYKEGRYHIDQCGTQVDVLAWEKAVREAAEAGDDGAMNRLLMSSYRGDYLETEDYMWADGERERLRALWLDHALKNASRLEATGASSDALSLYQQLQVRYPENEESYFGLMRLYGKLGNNAEVHQQYAKLTDMLSEDYGVEPSESIMQWFAQWNERKQG</sequence>
<dbReference type="PANTHER" id="PTHR35807">
    <property type="entry name" value="TRANSCRIPTIONAL REGULATOR REDD-RELATED"/>
    <property type="match status" value="1"/>
</dbReference>
<dbReference type="InterPro" id="IPR051677">
    <property type="entry name" value="AfsR-DnrI-RedD_regulator"/>
</dbReference>
<dbReference type="Pfam" id="PF00486">
    <property type="entry name" value="Trans_reg_C"/>
    <property type="match status" value="1"/>
</dbReference>
<evidence type="ECO:0000256" key="5">
    <source>
        <dbReference type="ARBA" id="ARBA00023163"/>
    </source>
</evidence>
<evidence type="ECO:0000313" key="8">
    <source>
        <dbReference type="EMBL" id="MFC5530544.1"/>
    </source>
</evidence>
<evidence type="ECO:0000313" key="9">
    <source>
        <dbReference type="Proteomes" id="UP001596108"/>
    </source>
</evidence>
<feature type="modified residue" description="4-aspartylphosphate" evidence="6">
    <location>
        <position position="52"/>
    </location>
</feature>
<dbReference type="EMBL" id="JBHSNC010000043">
    <property type="protein sequence ID" value="MFC5530544.1"/>
    <property type="molecule type" value="Genomic_DNA"/>
</dbReference>
<dbReference type="InterPro" id="IPR001789">
    <property type="entry name" value="Sig_transdc_resp-reg_receiver"/>
</dbReference>
<dbReference type="Proteomes" id="UP001596108">
    <property type="component" value="Unassembled WGS sequence"/>
</dbReference>
<dbReference type="Pfam" id="PF00072">
    <property type="entry name" value="Response_reg"/>
    <property type="match status" value="1"/>
</dbReference>
<dbReference type="SMART" id="SM00448">
    <property type="entry name" value="REC"/>
    <property type="match status" value="1"/>
</dbReference>
<evidence type="ECO:0000259" key="7">
    <source>
        <dbReference type="PROSITE" id="PS50110"/>
    </source>
</evidence>
<dbReference type="SUPFAM" id="SSF48452">
    <property type="entry name" value="TPR-like"/>
    <property type="match status" value="1"/>
</dbReference>
<dbReference type="InterPro" id="IPR005158">
    <property type="entry name" value="BTAD"/>
</dbReference>
<comment type="similarity">
    <text evidence="1">Belongs to the AfsR/DnrI/RedD regulatory family.</text>
</comment>
<evidence type="ECO:0000256" key="1">
    <source>
        <dbReference type="ARBA" id="ARBA00005820"/>
    </source>
</evidence>
<dbReference type="SMART" id="SM01043">
    <property type="entry name" value="BTAD"/>
    <property type="match status" value="1"/>
</dbReference>
<protein>
    <submittedName>
        <fullName evidence="8">Response regulator</fullName>
    </submittedName>
</protein>
<dbReference type="SUPFAM" id="SSF46894">
    <property type="entry name" value="C-terminal effector domain of the bipartite response regulators"/>
    <property type="match status" value="1"/>
</dbReference>
<dbReference type="RefSeq" id="WP_378112489.1">
    <property type="nucleotide sequence ID" value="NZ_JBHSNC010000043.1"/>
</dbReference>
<accession>A0ABW0R5L3</accession>
<dbReference type="InterPro" id="IPR011006">
    <property type="entry name" value="CheY-like_superfamily"/>
</dbReference>
<dbReference type="PROSITE" id="PS50110">
    <property type="entry name" value="RESPONSE_REGULATORY"/>
    <property type="match status" value="1"/>
</dbReference>
<dbReference type="Gene3D" id="1.25.40.10">
    <property type="entry name" value="Tetratricopeptide repeat domain"/>
    <property type="match status" value="1"/>
</dbReference>
<comment type="caution">
    <text evidence="8">The sequence shown here is derived from an EMBL/GenBank/DDBJ whole genome shotgun (WGS) entry which is preliminary data.</text>
</comment>
<dbReference type="InterPro" id="IPR001867">
    <property type="entry name" value="OmpR/PhoB-type_DNA-bd"/>
</dbReference>
<gene>
    <name evidence="8" type="ORF">ACFPQ4_13990</name>
</gene>
<dbReference type="InterPro" id="IPR016032">
    <property type="entry name" value="Sig_transdc_resp-reg_C-effctor"/>
</dbReference>
<organism evidence="8 9">
    <name type="scientific">Cohnella yongneupensis</name>
    <dbReference type="NCBI Taxonomy" id="425006"/>
    <lineage>
        <taxon>Bacteria</taxon>
        <taxon>Bacillati</taxon>
        <taxon>Bacillota</taxon>
        <taxon>Bacilli</taxon>
        <taxon>Bacillales</taxon>
        <taxon>Paenibacillaceae</taxon>
        <taxon>Cohnella</taxon>
    </lineage>
</organism>
<keyword evidence="9" id="KW-1185">Reference proteome</keyword>
<evidence type="ECO:0000256" key="3">
    <source>
        <dbReference type="ARBA" id="ARBA00023015"/>
    </source>
</evidence>
<keyword evidence="6" id="KW-0597">Phosphoprotein</keyword>
<dbReference type="InterPro" id="IPR036388">
    <property type="entry name" value="WH-like_DNA-bd_sf"/>
</dbReference>
<dbReference type="SUPFAM" id="SSF52172">
    <property type="entry name" value="CheY-like"/>
    <property type="match status" value="1"/>
</dbReference>
<reference evidence="9" key="1">
    <citation type="journal article" date="2019" name="Int. J. Syst. Evol. Microbiol.">
        <title>The Global Catalogue of Microorganisms (GCM) 10K type strain sequencing project: providing services to taxonomists for standard genome sequencing and annotation.</title>
        <authorList>
            <consortium name="The Broad Institute Genomics Platform"/>
            <consortium name="The Broad Institute Genome Sequencing Center for Infectious Disease"/>
            <person name="Wu L."/>
            <person name="Ma J."/>
        </authorList>
    </citation>
    <scope>NUCLEOTIDE SEQUENCE [LARGE SCALE GENOMIC DNA]</scope>
    <source>
        <strain evidence="9">CGMCC 1.18578</strain>
    </source>
</reference>
<evidence type="ECO:0000256" key="6">
    <source>
        <dbReference type="PROSITE-ProRule" id="PRU00169"/>
    </source>
</evidence>
<proteinExistence type="inferred from homology"/>
<keyword evidence="4" id="KW-0238">DNA-binding</keyword>
<feature type="domain" description="Response regulatory" evidence="7">
    <location>
        <begin position="2"/>
        <end position="115"/>
    </location>
</feature>
<keyword evidence="5" id="KW-0804">Transcription</keyword>
<evidence type="ECO:0000256" key="4">
    <source>
        <dbReference type="ARBA" id="ARBA00023125"/>
    </source>
</evidence>
<keyword evidence="3" id="KW-0805">Transcription regulation</keyword>
<dbReference type="Gene3D" id="3.40.50.2300">
    <property type="match status" value="1"/>
</dbReference>
<dbReference type="InterPro" id="IPR011990">
    <property type="entry name" value="TPR-like_helical_dom_sf"/>
</dbReference>